<accession>A0A3A3GUN4</accession>
<dbReference type="AlphaFoldDB" id="A0A3A3GUN4"/>
<protein>
    <submittedName>
        <fullName evidence="2">Uncharacterized protein</fullName>
    </submittedName>
</protein>
<comment type="caution">
    <text evidence="2">The sequence shown here is derived from an EMBL/GenBank/DDBJ whole genome shotgun (WGS) entry which is preliminary data.</text>
</comment>
<evidence type="ECO:0000313" key="3">
    <source>
        <dbReference type="Proteomes" id="UP000266177"/>
    </source>
</evidence>
<feature type="transmembrane region" description="Helical" evidence="1">
    <location>
        <begin position="6"/>
        <end position="27"/>
    </location>
</feature>
<feature type="transmembrane region" description="Helical" evidence="1">
    <location>
        <begin position="36"/>
        <end position="55"/>
    </location>
</feature>
<gene>
    <name evidence="2" type="ORF">DQX05_29865</name>
</gene>
<sequence>MTEALIITMSFLLFYAVAIALGIHFIFRKNILIRNYVYLGLLAVVLGISYYSTIFKDRTNWIQSLLFTIIFIGLVRQQMIYRKKMNNLKQ</sequence>
<evidence type="ECO:0000256" key="1">
    <source>
        <dbReference type="SAM" id="Phobius"/>
    </source>
</evidence>
<dbReference type="OrthoDB" id="2627599at2"/>
<keyword evidence="1" id="KW-0812">Transmembrane</keyword>
<dbReference type="Proteomes" id="UP000266177">
    <property type="component" value="Unassembled WGS sequence"/>
</dbReference>
<feature type="transmembrane region" description="Helical" evidence="1">
    <location>
        <begin position="61"/>
        <end position="81"/>
    </location>
</feature>
<keyword evidence="1" id="KW-0472">Membrane</keyword>
<proteinExistence type="predicted"/>
<organism evidence="2 3">
    <name type="scientific">Paenibacillus thiaminolyticus</name>
    <name type="common">Bacillus thiaminolyticus</name>
    <dbReference type="NCBI Taxonomy" id="49283"/>
    <lineage>
        <taxon>Bacteria</taxon>
        <taxon>Bacillati</taxon>
        <taxon>Bacillota</taxon>
        <taxon>Bacilli</taxon>
        <taxon>Bacillales</taxon>
        <taxon>Paenibacillaceae</taxon>
        <taxon>Paenibacillus</taxon>
    </lineage>
</organism>
<name>A0A3A3GUN4_PANTH</name>
<reference evidence="2 3" key="1">
    <citation type="submission" date="2018-09" db="EMBL/GenBank/DDBJ databases">
        <title>Paenibacillus SK2017-BO5.</title>
        <authorList>
            <person name="Piskunova J.V."/>
            <person name="Dubiley S.A."/>
            <person name="Severinov K.V."/>
        </authorList>
    </citation>
    <scope>NUCLEOTIDE SEQUENCE [LARGE SCALE GENOMIC DNA]</scope>
    <source>
        <strain evidence="2 3">BO5</strain>
    </source>
</reference>
<evidence type="ECO:0000313" key="2">
    <source>
        <dbReference type="EMBL" id="RJG15196.1"/>
    </source>
</evidence>
<dbReference type="EMBL" id="QYZD01000081">
    <property type="protein sequence ID" value="RJG15196.1"/>
    <property type="molecule type" value="Genomic_DNA"/>
</dbReference>
<keyword evidence="1" id="KW-1133">Transmembrane helix</keyword>